<dbReference type="InterPro" id="IPR034641">
    <property type="entry name" value="RGL11"/>
</dbReference>
<name>A0ABP9VMI3_9BACT</name>
<proteinExistence type="predicted"/>
<dbReference type="InterPro" id="IPR028994">
    <property type="entry name" value="Integrin_alpha_N"/>
</dbReference>
<dbReference type="InterPro" id="IPR013783">
    <property type="entry name" value="Ig-like_fold"/>
</dbReference>
<dbReference type="SUPFAM" id="SSF69318">
    <property type="entry name" value="Integrin alpha N-terminal domain"/>
    <property type="match status" value="1"/>
</dbReference>
<dbReference type="InterPro" id="IPR015919">
    <property type="entry name" value="Cadherin-like_sf"/>
</dbReference>
<evidence type="ECO:0000313" key="4">
    <source>
        <dbReference type="Proteomes" id="UP001416858"/>
    </source>
</evidence>
<dbReference type="InterPro" id="IPR036439">
    <property type="entry name" value="Dockerin_dom_sf"/>
</dbReference>
<evidence type="ECO:0000313" key="3">
    <source>
        <dbReference type="EMBL" id="GAA5505795.1"/>
    </source>
</evidence>
<dbReference type="Pfam" id="PF18370">
    <property type="entry name" value="RGI_lyase"/>
    <property type="match status" value="1"/>
</dbReference>
<feature type="compositionally biased region" description="Polar residues" evidence="1">
    <location>
        <begin position="742"/>
        <end position="759"/>
    </location>
</feature>
<dbReference type="CDD" id="cd10318">
    <property type="entry name" value="RGL11"/>
    <property type="match status" value="1"/>
</dbReference>
<dbReference type="InterPro" id="IPR041624">
    <property type="entry name" value="RGI_lyase"/>
</dbReference>
<sequence>MQRFCHAQRQKFRRSFESLEARCVLSAISLFPVADTYTRKDSNVGGSEVIEVLDFNGNDFLGYIRFDLSALNIDQVLSAELTLNKVQGIRNDTINADRFDVFGLLDLGGNTPQQWNEYALADNDLGAEYTNRFGDGLDLSRVANLDAESGADVSESVDNSVAPQRLSGNDLVAFLNDRVDDDGFVTFIARVDTGNVRGWGYGSRENADPNLRPTLTIQYSAIPQPPRQVERLNRGVVAVRRSDTEAYIGWRLFGDDPREIGFNLYRSTDGAAAVLLNASPLTRTTDFVDTTADLTKSNTYFVRAIVAGMEQPASESYELPADATVQQRISIPLQIPAPGPDYHYEANDASVGDVDGDGQYEIILKWDPSNAKDNSQSGTTGNVLLDAYRMDGTLLWRIDLGRNIRAGAHYTQFMVYDFDGDGKSEVITKTAPGTIDGSGDAVLLDADNVSDDYRNDGGYILSGPEYLTVFSGLTGQALSTVPFEPARGSVTQWGDSYGNRVDRFTAGVAYLDGARPSVVFGRGYYDAQGGGQARNEVAAYDFRDGQLSLRWHFKAGQNINDNVNSEYIGEGAHSLSIGDGDGDGRDEIIYGAAAIDDDGRGLYSTTLGHGDALHMSDMDPTRPGQEIFMVHEDPSSHQGVGGEFRDAATGELIFAIPGTGDIGRGVAADIDPNSPGYEMWASVENPKVYSAAGNPLYDMSANMFINFVVWWDADLTRELLDGTTISEWNNPGRSNFDLDPGTSRSQIFAPGASSNNGSKRTPALSADIFGDWREEVIWRRSDNTALDIYTTIIPAENRLYTLMHDTQYRVAIAWQNTGYNQPPHPSFFVGADMQEAPIPAIYYAGNVNQAPVIAPIDDKSVNVGTELRFRVTATDLDVPANELTYSLDAGSPPGSSIDPSTGLFTWTPDQQYGNQSIDVTVLVTDTGTPAKTDSATIHIDVVDPFPWHHSDAPFDVNNDGKISALDALVIVNALQRSPSSPRLPRFRDTGSPYLDVNRDGYGTALDALEVINQMGRQRQVPSPLGLAMQPLQYGWIDKDDDSDPIDALMGQGHDWIGTKFTRFIHD</sequence>
<feature type="domain" description="Cadherin" evidence="2">
    <location>
        <begin position="864"/>
        <end position="943"/>
    </location>
</feature>
<dbReference type="Gene3D" id="1.10.1330.10">
    <property type="entry name" value="Dockerin domain"/>
    <property type="match status" value="1"/>
</dbReference>
<dbReference type="SMART" id="SM00112">
    <property type="entry name" value="CA"/>
    <property type="match status" value="1"/>
</dbReference>
<gene>
    <name evidence="3" type="ORF">Rcae01_01242</name>
</gene>
<evidence type="ECO:0000256" key="1">
    <source>
        <dbReference type="SAM" id="MobiDB-lite"/>
    </source>
</evidence>
<dbReference type="RefSeq" id="WP_345682784.1">
    <property type="nucleotide sequence ID" value="NZ_BAABRO010000002.1"/>
</dbReference>
<dbReference type="Proteomes" id="UP001416858">
    <property type="component" value="Unassembled WGS sequence"/>
</dbReference>
<dbReference type="Pfam" id="PF21348">
    <property type="entry name" value="RGL11_C"/>
    <property type="match status" value="1"/>
</dbReference>
<dbReference type="InterPro" id="IPR002126">
    <property type="entry name" value="Cadherin-like_dom"/>
</dbReference>
<dbReference type="PANTHER" id="PTHR43118">
    <property type="entry name" value="RHAMNOGALACTURONAN LYASE (EUROFUNG)"/>
    <property type="match status" value="1"/>
</dbReference>
<dbReference type="EMBL" id="BAABRO010000002">
    <property type="protein sequence ID" value="GAA5505795.1"/>
    <property type="molecule type" value="Genomic_DNA"/>
</dbReference>
<comment type="caution">
    <text evidence="3">The sequence shown here is derived from an EMBL/GenBank/DDBJ whole genome shotgun (WGS) entry which is preliminary data.</text>
</comment>
<dbReference type="PROSITE" id="PS50268">
    <property type="entry name" value="CADHERIN_2"/>
    <property type="match status" value="1"/>
</dbReference>
<reference evidence="3 4" key="1">
    <citation type="submission" date="2024-02" db="EMBL/GenBank/DDBJ databases">
        <title>Rhodopirellula caenicola NBRC 110016.</title>
        <authorList>
            <person name="Ichikawa N."/>
            <person name="Katano-Makiyama Y."/>
            <person name="Hidaka K."/>
        </authorList>
    </citation>
    <scope>NUCLEOTIDE SEQUENCE [LARGE SCALE GENOMIC DNA]</scope>
    <source>
        <strain evidence="3 4">NBRC 110016</strain>
    </source>
</reference>
<dbReference type="PROSITE" id="PS00387">
    <property type="entry name" value="PPASE"/>
    <property type="match status" value="1"/>
</dbReference>
<feature type="region of interest" description="Disordered" evidence="1">
    <location>
        <begin position="730"/>
        <end position="761"/>
    </location>
</feature>
<accession>A0ABP9VMI3</accession>
<organism evidence="3 4">
    <name type="scientific">Novipirellula caenicola</name>
    <dbReference type="NCBI Taxonomy" id="1536901"/>
    <lineage>
        <taxon>Bacteria</taxon>
        <taxon>Pseudomonadati</taxon>
        <taxon>Planctomycetota</taxon>
        <taxon>Planctomycetia</taxon>
        <taxon>Pirellulales</taxon>
        <taxon>Pirellulaceae</taxon>
        <taxon>Novipirellula</taxon>
    </lineage>
</organism>
<dbReference type="Gene3D" id="2.60.40.10">
    <property type="entry name" value="Immunoglobulins"/>
    <property type="match status" value="2"/>
</dbReference>
<evidence type="ECO:0000259" key="2">
    <source>
        <dbReference type="PROSITE" id="PS50268"/>
    </source>
</evidence>
<dbReference type="Pfam" id="PF05345">
    <property type="entry name" value="He_PIG"/>
    <property type="match status" value="1"/>
</dbReference>
<dbReference type="PANTHER" id="PTHR43118:SF1">
    <property type="entry name" value="RHAMNOGALACTURONAN LYASE (EUROFUNG)"/>
    <property type="match status" value="1"/>
</dbReference>
<dbReference type="SUPFAM" id="SSF49313">
    <property type="entry name" value="Cadherin-like"/>
    <property type="match status" value="1"/>
</dbReference>
<protein>
    <recommendedName>
        <fullName evidence="2">Cadherin domain-containing protein</fullName>
    </recommendedName>
</protein>
<dbReference type="Pfam" id="PF00404">
    <property type="entry name" value="Dockerin_1"/>
    <property type="match status" value="1"/>
</dbReference>
<dbReference type="InterPro" id="IPR049366">
    <property type="entry name" value="RGL11_C"/>
</dbReference>
<keyword evidence="4" id="KW-1185">Reference proteome</keyword>
<dbReference type="CDD" id="cd11304">
    <property type="entry name" value="Cadherin_repeat"/>
    <property type="match status" value="1"/>
</dbReference>
<dbReference type="InterPro" id="IPR002105">
    <property type="entry name" value="Dockerin_1_rpt"/>
</dbReference>
<dbReference type="SUPFAM" id="SSF63446">
    <property type="entry name" value="Type I dockerin domain"/>
    <property type="match status" value="1"/>
</dbReference>